<name>A0AAE3VSU2_9HYPH</name>
<protein>
    <recommendedName>
        <fullName evidence="3">Head decoration protein</fullName>
    </recommendedName>
</protein>
<dbReference type="Gene3D" id="2.40.300.10">
    <property type="entry name" value="Head decoration protein D"/>
    <property type="match status" value="1"/>
</dbReference>
<evidence type="ECO:0000313" key="1">
    <source>
        <dbReference type="EMBL" id="MDQ0317717.1"/>
    </source>
</evidence>
<sequence>MANEKVPYPEAGQAAFEQLDDYHSDLLISGSWPILSPGYPLPVKADEELKKFQVCGRDSNGDVVPAVKDTVQASLICTQAVTGATDGTTTAPFFYAGCFNPDALVWDASYATDEDKRAAFEGAPSPTQILIRARG</sequence>
<proteinExistence type="predicted"/>
<dbReference type="Proteomes" id="UP001229244">
    <property type="component" value="Unassembled WGS sequence"/>
</dbReference>
<accession>A0AAE3VSU2</accession>
<gene>
    <name evidence="1" type="ORF">J2S73_004204</name>
</gene>
<organism evidence="1 2">
    <name type="scientific">Amorphus orientalis</name>
    <dbReference type="NCBI Taxonomy" id="649198"/>
    <lineage>
        <taxon>Bacteria</taxon>
        <taxon>Pseudomonadati</taxon>
        <taxon>Pseudomonadota</taxon>
        <taxon>Alphaproteobacteria</taxon>
        <taxon>Hyphomicrobiales</taxon>
        <taxon>Amorphaceae</taxon>
        <taxon>Amorphus</taxon>
    </lineage>
</organism>
<dbReference type="EMBL" id="JAUSUL010000008">
    <property type="protein sequence ID" value="MDQ0317717.1"/>
    <property type="molecule type" value="Genomic_DNA"/>
</dbReference>
<keyword evidence="2" id="KW-1185">Reference proteome</keyword>
<dbReference type="AlphaFoldDB" id="A0AAE3VSU2"/>
<evidence type="ECO:0000313" key="2">
    <source>
        <dbReference type="Proteomes" id="UP001229244"/>
    </source>
</evidence>
<comment type="caution">
    <text evidence="1">The sequence shown here is derived from an EMBL/GenBank/DDBJ whole genome shotgun (WGS) entry which is preliminary data.</text>
</comment>
<evidence type="ECO:0008006" key="3">
    <source>
        <dbReference type="Google" id="ProtNLM"/>
    </source>
</evidence>
<reference evidence="1" key="1">
    <citation type="submission" date="2023-07" db="EMBL/GenBank/DDBJ databases">
        <title>Genomic Encyclopedia of Type Strains, Phase IV (KMG-IV): sequencing the most valuable type-strain genomes for metagenomic binning, comparative biology and taxonomic classification.</title>
        <authorList>
            <person name="Goeker M."/>
        </authorList>
    </citation>
    <scope>NUCLEOTIDE SEQUENCE</scope>
    <source>
        <strain evidence="1">DSM 21202</strain>
    </source>
</reference>
<dbReference type="RefSeq" id="WP_306887645.1">
    <property type="nucleotide sequence ID" value="NZ_JAUSUL010000008.1"/>
</dbReference>